<comment type="caution">
    <text evidence="1">The sequence shown here is derived from an EMBL/GenBank/DDBJ whole genome shotgun (WGS) entry which is preliminary data.</text>
</comment>
<dbReference type="EMBL" id="WIXE01006082">
    <property type="protein sequence ID" value="KAK5981621.1"/>
    <property type="molecule type" value="Genomic_DNA"/>
</dbReference>
<keyword evidence="3" id="KW-1185">Reference proteome</keyword>
<name>A0AAN8FK97_TRICO</name>
<sequence length="127" mass="14037">MEKTCPLTSIELEDRKGNRHAFNLAVVDYISGTLQRTPLSEDDQAYLTHNNIALSVSSQEQSIAPRILLGCNDVFTLFENGLSHAHELPSGLRVLQSKIGYLVTGRANNVGEQVSTQVHRPPRQQSP</sequence>
<evidence type="ECO:0000313" key="2">
    <source>
        <dbReference type="EMBL" id="KAK5984210.1"/>
    </source>
</evidence>
<dbReference type="AlphaFoldDB" id="A0AAN8FK97"/>
<dbReference type="EMBL" id="WIXE01003139">
    <property type="protein sequence ID" value="KAK5984210.1"/>
    <property type="molecule type" value="Genomic_DNA"/>
</dbReference>
<evidence type="ECO:0000313" key="1">
    <source>
        <dbReference type="EMBL" id="KAK5981621.1"/>
    </source>
</evidence>
<dbReference type="Proteomes" id="UP001331761">
    <property type="component" value="Unassembled WGS sequence"/>
</dbReference>
<gene>
    <name evidence="2" type="ORF">GCK32_014926</name>
    <name evidence="1" type="ORF">GCK32_015267</name>
</gene>
<evidence type="ECO:0008006" key="4">
    <source>
        <dbReference type="Google" id="ProtNLM"/>
    </source>
</evidence>
<proteinExistence type="predicted"/>
<evidence type="ECO:0000313" key="3">
    <source>
        <dbReference type="Proteomes" id="UP001331761"/>
    </source>
</evidence>
<accession>A0AAN8FK97</accession>
<reference evidence="1 3" key="1">
    <citation type="submission" date="2019-10" db="EMBL/GenBank/DDBJ databases">
        <title>Assembly and Annotation for the nematode Trichostrongylus colubriformis.</title>
        <authorList>
            <person name="Martin J."/>
        </authorList>
    </citation>
    <scope>NUCLEOTIDE SEQUENCE [LARGE SCALE GENOMIC DNA]</scope>
    <source>
        <strain evidence="1">G859</strain>
        <tissue evidence="1">Whole worm</tissue>
    </source>
</reference>
<organism evidence="1 3">
    <name type="scientific">Trichostrongylus colubriformis</name>
    <name type="common">Black scour worm</name>
    <dbReference type="NCBI Taxonomy" id="6319"/>
    <lineage>
        <taxon>Eukaryota</taxon>
        <taxon>Metazoa</taxon>
        <taxon>Ecdysozoa</taxon>
        <taxon>Nematoda</taxon>
        <taxon>Chromadorea</taxon>
        <taxon>Rhabditida</taxon>
        <taxon>Rhabditina</taxon>
        <taxon>Rhabditomorpha</taxon>
        <taxon>Strongyloidea</taxon>
        <taxon>Trichostrongylidae</taxon>
        <taxon>Trichostrongylus</taxon>
    </lineage>
</organism>
<protein>
    <recommendedName>
        <fullName evidence="4">Peptidase aspartic putative domain-containing protein</fullName>
    </recommendedName>
</protein>